<evidence type="ECO:0008006" key="3">
    <source>
        <dbReference type="Google" id="ProtNLM"/>
    </source>
</evidence>
<name>A0ABY7C4J6_9HYPH</name>
<sequence>MPSAIFALSLVTRLAGRDVAAILLEEALLDHRADELLMHHRDVGVGFLGAGLGLETLQDLLRPGVTGAGTDGAHRIARILLLEDRREILVDIVDHVLVAGSDHREFRRRDGRHRRGKDDRCTEKRLHEFPPTV</sequence>
<evidence type="ECO:0000313" key="1">
    <source>
        <dbReference type="EMBL" id="WAP70953.1"/>
    </source>
</evidence>
<evidence type="ECO:0000313" key="2">
    <source>
        <dbReference type="Proteomes" id="UP001164020"/>
    </source>
</evidence>
<dbReference type="RefSeq" id="WP_268883491.1">
    <property type="nucleotide sequence ID" value="NZ_CP114029.1"/>
</dbReference>
<proteinExistence type="predicted"/>
<gene>
    <name evidence="1" type="ORF">OH818_13885</name>
</gene>
<accession>A0ABY7C4J6</accession>
<dbReference type="Proteomes" id="UP001164020">
    <property type="component" value="Chromosome"/>
</dbReference>
<keyword evidence="2" id="KW-1185">Reference proteome</keyword>
<dbReference type="EMBL" id="CP114029">
    <property type="protein sequence ID" value="WAP70953.1"/>
    <property type="molecule type" value="Genomic_DNA"/>
</dbReference>
<organism evidence="1 2">
    <name type="scientific">Jiella pelagia</name>
    <dbReference type="NCBI Taxonomy" id="2986949"/>
    <lineage>
        <taxon>Bacteria</taxon>
        <taxon>Pseudomonadati</taxon>
        <taxon>Pseudomonadota</taxon>
        <taxon>Alphaproteobacteria</taxon>
        <taxon>Hyphomicrobiales</taxon>
        <taxon>Aurantimonadaceae</taxon>
        <taxon>Jiella</taxon>
    </lineage>
</organism>
<protein>
    <recommendedName>
        <fullName evidence="3">Secreted protein</fullName>
    </recommendedName>
</protein>
<reference evidence="1" key="1">
    <citation type="submission" date="2022-12" db="EMBL/GenBank/DDBJ databases">
        <title>Jiella pelagia sp. nov., isolated from phosphonate enriched culture of Northwest Pacific surface seawater.</title>
        <authorList>
            <person name="Shin D.Y."/>
            <person name="Hwang C.Y."/>
        </authorList>
    </citation>
    <scope>NUCLEOTIDE SEQUENCE</scope>
    <source>
        <strain evidence="1">HL-NP1</strain>
    </source>
</reference>